<accession>A0ABV8HCW7</accession>
<feature type="transmembrane region" description="Helical" evidence="7">
    <location>
        <begin position="140"/>
        <end position="162"/>
    </location>
</feature>
<evidence type="ECO:0000313" key="10">
    <source>
        <dbReference type="Proteomes" id="UP001595765"/>
    </source>
</evidence>
<dbReference type="PANTHER" id="PTHR43163">
    <property type="entry name" value="DIPEPTIDE TRANSPORT SYSTEM PERMEASE PROTEIN DPPB-RELATED"/>
    <property type="match status" value="1"/>
</dbReference>
<dbReference type="InterPro" id="IPR045621">
    <property type="entry name" value="BPD_transp_1_N"/>
</dbReference>
<dbReference type="Pfam" id="PF19300">
    <property type="entry name" value="BPD_transp_1_N"/>
    <property type="match status" value="1"/>
</dbReference>
<keyword evidence="4 7" id="KW-0812">Transmembrane</keyword>
<keyword evidence="3" id="KW-1003">Cell membrane</keyword>
<organism evidence="9 10">
    <name type="scientific">Streptomyces polygonati</name>
    <dbReference type="NCBI Taxonomy" id="1617087"/>
    <lineage>
        <taxon>Bacteria</taxon>
        <taxon>Bacillati</taxon>
        <taxon>Actinomycetota</taxon>
        <taxon>Actinomycetes</taxon>
        <taxon>Kitasatosporales</taxon>
        <taxon>Streptomycetaceae</taxon>
        <taxon>Streptomyces</taxon>
    </lineage>
</organism>
<comment type="subcellular location">
    <subcellularLocation>
        <location evidence="1 7">Cell membrane</location>
        <topology evidence="1 7">Multi-pass membrane protein</topology>
    </subcellularLocation>
</comment>
<dbReference type="Pfam" id="PF00528">
    <property type="entry name" value="BPD_transp_1"/>
    <property type="match status" value="1"/>
</dbReference>
<evidence type="ECO:0000256" key="6">
    <source>
        <dbReference type="ARBA" id="ARBA00023136"/>
    </source>
</evidence>
<evidence type="ECO:0000256" key="4">
    <source>
        <dbReference type="ARBA" id="ARBA00022692"/>
    </source>
</evidence>
<feature type="transmembrane region" description="Helical" evidence="7">
    <location>
        <begin position="237"/>
        <end position="263"/>
    </location>
</feature>
<dbReference type="InterPro" id="IPR035906">
    <property type="entry name" value="MetI-like_sf"/>
</dbReference>
<feature type="transmembrane region" description="Helical" evidence="7">
    <location>
        <begin position="9"/>
        <end position="30"/>
    </location>
</feature>
<gene>
    <name evidence="9" type="ORF">ACFO3J_00115</name>
</gene>
<keyword evidence="10" id="KW-1185">Reference proteome</keyword>
<dbReference type="Proteomes" id="UP001595765">
    <property type="component" value="Unassembled WGS sequence"/>
</dbReference>
<protein>
    <submittedName>
        <fullName evidence="9">ABC transporter permease</fullName>
    </submittedName>
</protein>
<dbReference type="Gene3D" id="1.10.3720.10">
    <property type="entry name" value="MetI-like"/>
    <property type="match status" value="1"/>
</dbReference>
<comment type="similarity">
    <text evidence="7">Belongs to the binding-protein-dependent transport system permease family.</text>
</comment>
<dbReference type="CDD" id="cd06261">
    <property type="entry name" value="TM_PBP2"/>
    <property type="match status" value="1"/>
</dbReference>
<dbReference type="EMBL" id="JBHSBB010000001">
    <property type="protein sequence ID" value="MFC4029868.1"/>
    <property type="molecule type" value="Genomic_DNA"/>
</dbReference>
<dbReference type="PROSITE" id="PS50928">
    <property type="entry name" value="ABC_TM1"/>
    <property type="match status" value="1"/>
</dbReference>
<keyword evidence="5 7" id="KW-1133">Transmembrane helix</keyword>
<dbReference type="PANTHER" id="PTHR43163:SF6">
    <property type="entry name" value="DIPEPTIDE TRANSPORT SYSTEM PERMEASE PROTEIN DPPB-RELATED"/>
    <property type="match status" value="1"/>
</dbReference>
<keyword evidence="2 7" id="KW-0813">Transport</keyword>
<evidence type="ECO:0000256" key="7">
    <source>
        <dbReference type="RuleBase" id="RU363032"/>
    </source>
</evidence>
<feature type="transmembrane region" description="Helical" evidence="7">
    <location>
        <begin position="182"/>
        <end position="201"/>
    </location>
</feature>
<feature type="domain" description="ABC transmembrane type-1" evidence="8">
    <location>
        <begin position="95"/>
        <end position="301"/>
    </location>
</feature>
<comment type="caution">
    <text evidence="9">The sequence shown here is derived from an EMBL/GenBank/DDBJ whole genome shotgun (WGS) entry which is preliminary data.</text>
</comment>
<evidence type="ECO:0000313" key="9">
    <source>
        <dbReference type="EMBL" id="MFC4029868.1"/>
    </source>
</evidence>
<name>A0ABV8HCW7_9ACTN</name>
<dbReference type="RefSeq" id="WP_386424439.1">
    <property type="nucleotide sequence ID" value="NZ_JBHSBB010000001.1"/>
</dbReference>
<reference evidence="10" key="1">
    <citation type="journal article" date="2019" name="Int. J. Syst. Evol. Microbiol.">
        <title>The Global Catalogue of Microorganisms (GCM) 10K type strain sequencing project: providing services to taxonomists for standard genome sequencing and annotation.</title>
        <authorList>
            <consortium name="The Broad Institute Genomics Platform"/>
            <consortium name="The Broad Institute Genome Sequencing Center for Infectious Disease"/>
            <person name="Wu L."/>
            <person name="Ma J."/>
        </authorList>
    </citation>
    <scope>NUCLEOTIDE SEQUENCE [LARGE SCALE GENOMIC DNA]</scope>
    <source>
        <strain evidence="10">CGMCC 4.7237</strain>
    </source>
</reference>
<evidence type="ECO:0000256" key="5">
    <source>
        <dbReference type="ARBA" id="ARBA00022989"/>
    </source>
</evidence>
<dbReference type="InterPro" id="IPR000515">
    <property type="entry name" value="MetI-like"/>
</dbReference>
<evidence type="ECO:0000256" key="2">
    <source>
        <dbReference type="ARBA" id="ARBA00022448"/>
    </source>
</evidence>
<evidence type="ECO:0000256" key="1">
    <source>
        <dbReference type="ARBA" id="ARBA00004651"/>
    </source>
</evidence>
<feature type="transmembrane region" description="Helical" evidence="7">
    <location>
        <begin position="283"/>
        <end position="303"/>
    </location>
</feature>
<keyword evidence="6 7" id="KW-0472">Membrane</keyword>
<evidence type="ECO:0000256" key="3">
    <source>
        <dbReference type="ARBA" id="ARBA00022475"/>
    </source>
</evidence>
<proteinExistence type="inferred from homology"/>
<sequence length="321" mass="34241">MTTYVLRRLAFLVVSLFMASVVLFLLLRLLPGDPANALLSVGADPEQIAAARHAIGSDLPLPEQFAHWLHQLVTFDLGDSFVSSLPVGPQIASRLDVTVPLTLLAFLLALAIALPVGFLAAHRSRTWYGTVLNGVSQLGVAVPVFWIGMILVTVFSLRLRWLPSGGFPQDGWSDPGQAIDSLALPVITVALVMSASLIRYVRSATLDVLGSDYLRTARALGSTFTGAMWRHGVRNGAVPVISILGIELASTLLGAVVVETVFALPGLGSMLSQAVAQHDYPSVQGVLFVSTFSVLIIGFLADLTQRLIDPRLRGRLSGGAR</sequence>
<feature type="transmembrane region" description="Helical" evidence="7">
    <location>
        <begin position="99"/>
        <end position="120"/>
    </location>
</feature>
<evidence type="ECO:0000259" key="8">
    <source>
        <dbReference type="PROSITE" id="PS50928"/>
    </source>
</evidence>
<dbReference type="SUPFAM" id="SSF161098">
    <property type="entry name" value="MetI-like"/>
    <property type="match status" value="1"/>
</dbReference>